<name>A0A5B0NT46_PUCGR</name>
<dbReference type="AlphaFoldDB" id="A0A5B0NT46"/>
<comment type="caution">
    <text evidence="2">The sequence shown here is derived from an EMBL/GenBank/DDBJ whole genome shotgun (WGS) entry which is preliminary data.</text>
</comment>
<protein>
    <submittedName>
        <fullName evidence="2">Uncharacterized protein</fullName>
    </submittedName>
</protein>
<evidence type="ECO:0000256" key="1">
    <source>
        <dbReference type="SAM" id="SignalP"/>
    </source>
</evidence>
<sequence>MKKTCVLVLAAIFISLNFCQAPGFIETVFNNVEWNDLPGFRQQTQQQIEGGLWGQSQYYHRQNSPHINFPNVGVTVSYGSREGMIYITNQQNRLLEYLLLHEDGSRYLNFLIRPNSQDIVPGNTATVWVRVPNG</sequence>
<accession>A0A5B0NT46</accession>
<dbReference type="Proteomes" id="UP000324748">
    <property type="component" value="Unassembled WGS sequence"/>
</dbReference>
<dbReference type="EMBL" id="VDEP01000312">
    <property type="protein sequence ID" value="KAA1105117.1"/>
    <property type="molecule type" value="Genomic_DNA"/>
</dbReference>
<feature type="signal peptide" evidence="1">
    <location>
        <begin position="1"/>
        <end position="21"/>
    </location>
</feature>
<dbReference type="EMBL" id="VSWC01000080">
    <property type="protein sequence ID" value="KAA1092425.1"/>
    <property type="molecule type" value="Genomic_DNA"/>
</dbReference>
<organism evidence="2 4">
    <name type="scientific">Puccinia graminis f. sp. tritici</name>
    <dbReference type="NCBI Taxonomy" id="56615"/>
    <lineage>
        <taxon>Eukaryota</taxon>
        <taxon>Fungi</taxon>
        <taxon>Dikarya</taxon>
        <taxon>Basidiomycota</taxon>
        <taxon>Pucciniomycotina</taxon>
        <taxon>Pucciniomycetes</taxon>
        <taxon>Pucciniales</taxon>
        <taxon>Pucciniaceae</taxon>
        <taxon>Puccinia</taxon>
    </lineage>
</organism>
<gene>
    <name evidence="2" type="ORF">PGT21_002312</name>
    <name evidence="3" type="ORF">PGTUg99_013421</name>
</gene>
<evidence type="ECO:0000313" key="4">
    <source>
        <dbReference type="Proteomes" id="UP000324748"/>
    </source>
</evidence>
<proteinExistence type="predicted"/>
<reference evidence="4 5" key="1">
    <citation type="submission" date="2019-05" db="EMBL/GenBank/DDBJ databases">
        <title>Emergence of the Ug99 lineage of the wheat stem rust pathogen through somatic hybridization.</title>
        <authorList>
            <person name="Li F."/>
            <person name="Upadhyaya N.M."/>
            <person name="Sperschneider J."/>
            <person name="Matny O."/>
            <person name="Nguyen-Phuc H."/>
            <person name="Mago R."/>
            <person name="Raley C."/>
            <person name="Miller M.E."/>
            <person name="Silverstein K.A.T."/>
            <person name="Henningsen E."/>
            <person name="Hirsch C.D."/>
            <person name="Visser B."/>
            <person name="Pretorius Z.A."/>
            <person name="Steffenson B.J."/>
            <person name="Schwessinger B."/>
            <person name="Dodds P.N."/>
            <person name="Figueroa M."/>
        </authorList>
    </citation>
    <scope>NUCLEOTIDE SEQUENCE [LARGE SCALE GENOMIC DNA]</scope>
    <source>
        <strain evidence="2">21-0</strain>
        <strain evidence="3 5">Ug99</strain>
    </source>
</reference>
<dbReference type="Proteomes" id="UP000325313">
    <property type="component" value="Unassembled WGS sequence"/>
</dbReference>
<evidence type="ECO:0000313" key="5">
    <source>
        <dbReference type="Proteomes" id="UP000325313"/>
    </source>
</evidence>
<keyword evidence="1" id="KW-0732">Signal</keyword>
<evidence type="ECO:0000313" key="2">
    <source>
        <dbReference type="EMBL" id="KAA1092425.1"/>
    </source>
</evidence>
<evidence type="ECO:0000313" key="3">
    <source>
        <dbReference type="EMBL" id="KAA1105117.1"/>
    </source>
</evidence>
<keyword evidence="4" id="KW-1185">Reference proteome</keyword>
<feature type="chain" id="PRO_5036137561" evidence="1">
    <location>
        <begin position="22"/>
        <end position="134"/>
    </location>
</feature>